<dbReference type="KEGG" id="xtr:116406923"/>
<evidence type="ECO:0000313" key="5">
    <source>
        <dbReference type="RefSeq" id="XP_031747930.1"/>
    </source>
</evidence>
<evidence type="ECO:0000313" key="4">
    <source>
        <dbReference type="Proteomes" id="UP000008143"/>
    </source>
</evidence>
<keyword evidence="4" id="KW-1185">Reference proteome</keyword>
<dbReference type="Proteomes" id="UP000008143">
    <property type="component" value="Chromosome 8"/>
</dbReference>
<reference evidence="3" key="1">
    <citation type="journal article" date="2010" name="Science">
        <title>The genome of the Western clawed frog Xenopus tropicalis.</title>
        <authorList>
            <person name="Hellsten U."/>
            <person name="Harland R.M."/>
            <person name="Gilchrist M.J."/>
            <person name="Hendrix D."/>
            <person name="Jurka J."/>
            <person name="Kapitonov V."/>
            <person name="Ovcharenko I."/>
            <person name="Putnam N.H."/>
            <person name="Shu S."/>
            <person name="Taher L."/>
            <person name="Blitz I.L."/>
            <person name="Blumberg B."/>
            <person name="Dichmann D.S."/>
            <person name="Dubchak I."/>
            <person name="Amaya E."/>
            <person name="Detter J.C."/>
            <person name="Fletcher R."/>
            <person name="Gerhard D.S."/>
            <person name="Goodstein D."/>
            <person name="Graves T."/>
            <person name="Grigoriev I.V."/>
            <person name="Grimwood J."/>
            <person name="Kawashima T."/>
            <person name="Lindquist E."/>
            <person name="Lucas S.M."/>
            <person name="Mead P.E."/>
            <person name="Mitros T."/>
            <person name="Ogino H."/>
            <person name="Ohta Y."/>
            <person name="Poliakov A.V."/>
            <person name="Pollet N."/>
            <person name="Robert J."/>
            <person name="Salamov A."/>
            <person name="Sater A.K."/>
            <person name="Schmutz J."/>
            <person name="Terry A."/>
            <person name="Vize P.D."/>
            <person name="Warren W.C."/>
            <person name="Wells D."/>
            <person name="Wills A."/>
            <person name="Wilson R.K."/>
            <person name="Zimmerman L.B."/>
            <person name="Zorn A.M."/>
            <person name="Grainger R."/>
            <person name="Grammer T."/>
            <person name="Khokha M.K."/>
            <person name="Richardson P.M."/>
            <person name="Rokhsar D.S."/>
        </authorList>
    </citation>
    <scope>NUCLEOTIDE SEQUENCE [LARGE SCALE GENOMIC DNA]</scope>
    <source>
        <strain evidence="3">Nigerian</strain>
    </source>
</reference>
<feature type="domain" description="RIIa" evidence="2">
    <location>
        <begin position="36"/>
        <end position="73"/>
    </location>
</feature>
<dbReference type="SUPFAM" id="SSF47391">
    <property type="entry name" value="Dimerization-anchoring domain of cAMP-dependent PK regulatory subunit"/>
    <property type="match status" value="1"/>
</dbReference>
<sequence>MATPDAGALSEEQRQRLADFKIRARVSNETYLRERREIQLLLSGFIREVLLRRPENIREFAAAHFTNPAVAQSIREKMGAPAVPREREGPQHRDTPLT</sequence>
<evidence type="ECO:0000313" key="6">
    <source>
        <dbReference type="Xenbase" id="XB-GENE-29099343"/>
    </source>
</evidence>
<dbReference type="OMA" id="AADHFTN"/>
<name>A0A803K9S7_XENTR</name>
<dbReference type="Pfam" id="PF02197">
    <property type="entry name" value="RIIa"/>
    <property type="match status" value="1"/>
</dbReference>
<accession>A0A803K9S7</accession>
<dbReference type="PANTHER" id="PTHR15505:SF4">
    <property type="entry name" value="RIIA DOMAIN-CONTAINING PROTEIN 1"/>
    <property type="match status" value="1"/>
</dbReference>
<dbReference type="CTD" id="284485"/>
<dbReference type="OrthoDB" id="10249338at2759"/>
<evidence type="ECO:0000259" key="2">
    <source>
        <dbReference type="SMART" id="SM00394"/>
    </source>
</evidence>
<dbReference type="InterPro" id="IPR059162">
    <property type="entry name" value="RIIAD1"/>
</dbReference>
<reference evidence="5" key="3">
    <citation type="submission" date="2025-04" db="UniProtKB">
        <authorList>
            <consortium name="RefSeq"/>
        </authorList>
    </citation>
    <scope>IDENTIFICATION</scope>
    <source>
        <strain evidence="5">Nigerian</strain>
        <tissue evidence="5">Liver and blood</tissue>
    </source>
</reference>
<dbReference type="InterPro" id="IPR003117">
    <property type="entry name" value="cAMP_dep_PK_reg_su_I/II_a/b"/>
</dbReference>
<dbReference type="PANTHER" id="PTHR15505">
    <property type="entry name" value="RIIA DOMAIN-CONTAINING PROTEIN 1"/>
    <property type="match status" value="1"/>
</dbReference>
<reference evidence="3" key="2">
    <citation type="submission" date="2021-03" db="UniProtKB">
        <authorList>
            <consortium name="Ensembl"/>
        </authorList>
    </citation>
    <scope>IDENTIFICATION</scope>
</reference>
<dbReference type="Ensembl" id="ENSXETT00000110683">
    <property type="protein sequence ID" value="ENSXETP00000117168"/>
    <property type="gene ID" value="ENSXETG00000046288"/>
</dbReference>
<dbReference type="SMART" id="SM00394">
    <property type="entry name" value="RIIa"/>
    <property type="match status" value="1"/>
</dbReference>
<organism evidence="3">
    <name type="scientific">Xenopus tropicalis</name>
    <name type="common">Western clawed frog</name>
    <name type="synonym">Silurana tropicalis</name>
    <dbReference type="NCBI Taxonomy" id="8364"/>
    <lineage>
        <taxon>Eukaryota</taxon>
        <taxon>Metazoa</taxon>
        <taxon>Chordata</taxon>
        <taxon>Craniata</taxon>
        <taxon>Vertebrata</taxon>
        <taxon>Euteleostomi</taxon>
        <taxon>Amphibia</taxon>
        <taxon>Batrachia</taxon>
        <taxon>Anura</taxon>
        <taxon>Pipoidea</taxon>
        <taxon>Pipidae</taxon>
        <taxon>Xenopodinae</taxon>
        <taxon>Xenopus</taxon>
        <taxon>Silurana</taxon>
    </lineage>
</organism>
<dbReference type="AGR" id="Xenbase:XB-GENE-29099343"/>
<dbReference type="CDD" id="cd22971">
    <property type="entry name" value="DD_RIIAD1"/>
    <property type="match status" value="1"/>
</dbReference>
<protein>
    <submittedName>
        <fullName evidence="5">RIIa domain-containing protein 1</fullName>
    </submittedName>
    <submittedName>
        <fullName evidence="3">Regulatory subunit of type II PKA R-subunit domain containing 1</fullName>
    </submittedName>
</protein>
<dbReference type="RefSeq" id="XP_031747930.1">
    <property type="nucleotide sequence ID" value="XM_031892070.1"/>
</dbReference>
<dbReference type="Gene3D" id="1.20.890.10">
    <property type="entry name" value="cAMP-dependent protein kinase regulatory subunit, dimerization-anchoring domain"/>
    <property type="match status" value="1"/>
</dbReference>
<dbReference type="GeneTree" id="ENSGT00390000003062"/>
<dbReference type="GeneID" id="116406923"/>
<evidence type="ECO:0000313" key="3">
    <source>
        <dbReference type="Ensembl" id="ENSXETP00000117168"/>
    </source>
</evidence>
<dbReference type="Xenbase" id="XB-GENE-29099343">
    <property type="gene designation" value="riiad1"/>
</dbReference>
<proteinExistence type="predicted"/>
<gene>
    <name evidence="3 5 6" type="primary">riiad1</name>
</gene>
<dbReference type="AlphaFoldDB" id="A0A803K9S7"/>
<evidence type="ECO:0000256" key="1">
    <source>
        <dbReference type="SAM" id="MobiDB-lite"/>
    </source>
</evidence>
<feature type="region of interest" description="Disordered" evidence="1">
    <location>
        <begin position="76"/>
        <end position="98"/>
    </location>
</feature>